<dbReference type="EMBL" id="PGEM01000021">
    <property type="protein sequence ID" value="PPJ64775.1"/>
    <property type="molecule type" value="Genomic_DNA"/>
</dbReference>
<dbReference type="OrthoDB" id="559324at2"/>
<dbReference type="AlphaFoldDB" id="A0A2S6CYD3"/>
<name>A0A2S6CYD3_9CYAN</name>
<comment type="caution">
    <text evidence="1">The sequence shown here is derived from an EMBL/GenBank/DDBJ whole genome shotgun (WGS) entry which is preliminary data.</text>
</comment>
<protein>
    <recommendedName>
        <fullName evidence="3">CRISPR type III-B/RAMP module-associated protein Cmr5</fullName>
    </recommendedName>
</protein>
<organism evidence="1 2">
    <name type="scientific">Cuspidothrix issatschenkoi CHARLIE-1</name>
    <dbReference type="NCBI Taxonomy" id="2052836"/>
    <lineage>
        <taxon>Bacteria</taxon>
        <taxon>Bacillati</taxon>
        <taxon>Cyanobacteriota</taxon>
        <taxon>Cyanophyceae</taxon>
        <taxon>Nostocales</taxon>
        <taxon>Aphanizomenonaceae</taxon>
        <taxon>Cuspidothrix</taxon>
    </lineage>
</organism>
<evidence type="ECO:0000313" key="2">
    <source>
        <dbReference type="Proteomes" id="UP000239589"/>
    </source>
</evidence>
<evidence type="ECO:0000313" key="1">
    <source>
        <dbReference type="EMBL" id="PPJ64775.1"/>
    </source>
</evidence>
<reference evidence="1 2" key="1">
    <citation type="submission" date="2018-02" db="EMBL/GenBank/DDBJ databases">
        <title>Discovery of a pederin family compound in a non-symbiotic bloom-forming cyanobacterium.</title>
        <authorList>
            <person name="Kust A."/>
            <person name="Mares J."/>
            <person name="Jokela J."/>
            <person name="Urajova P."/>
            <person name="Hajek J."/>
            <person name="Saurav K."/>
            <person name="Voracova K."/>
            <person name="Fewer D.P."/>
            <person name="Haapaniemi E."/>
            <person name="Permi P."/>
            <person name="Rehakova K."/>
            <person name="Sivonen K."/>
            <person name="Hrouzek P."/>
        </authorList>
    </citation>
    <scope>NUCLEOTIDE SEQUENCE [LARGE SCALE GENOMIC DNA]</scope>
    <source>
        <strain evidence="1 2">CHARLIE-1</strain>
    </source>
</reference>
<accession>A0A2S6CYD3</accession>
<keyword evidence="2" id="KW-1185">Reference proteome</keyword>
<dbReference type="Proteomes" id="UP000239589">
    <property type="component" value="Unassembled WGS sequence"/>
</dbReference>
<gene>
    <name evidence="1" type="ORF">CUN59_02890</name>
</gene>
<evidence type="ECO:0008006" key="3">
    <source>
        <dbReference type="Google" id="ProtNLM"/>
    </source>
</evidence>
<dbReference type="RefSeq" id="WP_104386418.1">
    <property type="nucleotide sequence ID" value="NZ_PGEM01000021.1"/>
</dbReference>
<sequence length="134" mass="15241">MTNYDPRTISTKVYNNLKTVKDKTSKTEDHDKQKSQAVELYTFVATWGLLRLTGEIPALSNERQKQAVVECFFRTLGELAFAEETPNPLAETSRIEKLTHSNMTASEYLGLTSFALKVAQEFSFWAEALYPKKP</sequence>
<proteinExistence type="predicted"/>